<dbReference type="Gramene" id="KFK28653">
    <property type="protein sequence ID" value="KFK28653"/>
    <property type="gene ID" value="AALP_AA7G027600"/>
</dbReference>
<dbReference type="Proteomes" id="UP000029120">
    <property type="component" value="Chromosome 7"/>
</dbReference>
<name>A0A087GFK1_ARAAL</name>
<dbReference type="AlphaFoldDB" id="A0A087GFK1"/>
<evidence type="ECO:0000313" key="2">
    <source>
        <dbReference type="Proteomes" id="UP000029120"/>
    </source>
</evidence>
<organism evidence="1 2">
    <name type="scientific">Arabis alpina</name>
    <name type="common">Alpine rock-cress</name>
    <dbReference type="NCBI Taxonomy" id="50452"/>
    <lineage>
        <taxon>Eukaryota</taxon>
        <taxon>Viridiplantae</taxon>
        <taxon>Streptophyta</taxon>
        <taxon>Embryophyta</taxon>
        <taxon>Tracheophyta</taxon>
        <taxon>Spermatophyta</taxon>
        <taxon>Magnoliopsida</taxon>
        <taxon>eudicotyledons</taxon>
        <taxon>Gunneridae</taxon>
        <taxon>Pentapetalae</taxon>
        <taxon>rosids</taxon>
        <taxon>malvids</taxon>
        <taxon>Brassicales</taxon>
        <taxon>Brassicaceae</taxon>
        <taxon>Arabideae</taxon>
        <taxon>Arabis</taxon>
    </lineage>
</organism>
<accession>A0A087GFK1</accession>
<keyword evidence="2" id="KW-1185">Reference proteome</keyword>
<protein>
    <submittedName>
        <fullName evidence="1">Uncharacterized protein</fullName>
    </submittedName>
</protein>
<dbReference type="EMBL" id="CM002875">
    <property type="protein sequence ID" value="KFK28653.1"/>
    <property type="molecule type" value="Genomic_DNA"/>
</dbReference>
<gene>
    <name evidence="1" type="ordered locus">AALP_Aa7g027600</name>
</gene>
<reference evidence="2" key="1">
    <citation type="journal article" date="2015" name="Nat. Plants">
        <title>Genome expansion of Arabis alpina linked with retrotransposition and reduced symmetric DNA methylation.</title>
        <authorList>
            <person name="Willing E.M."/>
            <person name="Rawat V."/>
            <person name="Mandakova T."/>
            <person name="Maumus F."/>
            <person name="James G.V."/>
            <person name="Nordstroem K.J."/>
            <person name="Becker C."/>
            <person name="Warthmann N."/>
            <person name="Chica C."/>
            <person name="Szarzynska B."/>
            <person name="Zytnicki M."/>
            <person name="Albani M.C."/>
            <person name="Kiefer C."/>
            <person name="Bergonzi S."/>
            <person name="Castaings L."/>
            <person name="Mateos J.L."/>
            <person name="Berns M.C."/>
            <person name="Bujdoso N."/>
            <person name="Piofczyk T."/>
            <person name="de Lorenzo L."/>
            <person name="Barrero-Sicilia C."/>
            <person name="Mateos I."/>
            <person name="Piednoel M."/>
            <person name="Hagmann J."/>
            <person name="Chen-Min-Tao R."/>
            <person name="Iglesias-Fernandez R."/>
            <person name="Schuster S.C."/>
            <person name="Alonso-Blanco C."/>
            <person name="Roudier F."/>
            <person name="Carbonero P."/>
            <person name="Paz-Ares J."/>
            <person name="Davis S.J."/>
            <person name="Pecinka A."/>
            <person name="Quesneville H."/>
            <person name="Colot V."/>
            <person name="Lysak M.A."/>
            <person name="Weigel D."/>
            <person name="Coupland G."/>
            <person name="Schneeberger K."/>
        </authorList>
    </citation>
    <scope>NUCLEOTIDE SEQUENCE [LARGE SCALE GENOMIC DNA]</scope>
    <source>
        <strain evidence="2">cv. Pajares</strain>
    </source>
</reference>
<sequence length="43" mass="4963">MPATIYQHPRPEPWFMNIIFSPKAPMAQQPEAITIKDYDDGSE</sequence>
<evidence type="ECO:0000313" key="1">
    <source>
        <dbReference type="EMBL" id="KFK28653.1"/>
    </source>
</evidence>
<proteinExistence type="predicted"/>